<feature type="region of interest" description="Disordered" evidence="1">
    <location>
        <begin position="1"/>
        <end position="31"/>
    </location>
</feature>
<evidence type="ECO:0000313" key="2">
    <source>
        <dbReference type="EMBL" id="KGM14022.1"/>
    </source>
</evidence>
<dbReference type="PANTHER" id="PTHR30283">
    <property type="entry name" value="PEROXIDE STRESS RESPONSE PROTEIN YAAA"/>
    <property type="match status" value="1"/>
</dbReference>
<dbReference type="OrthoDB" id="3210767at2"/>
<dbReference type="RefSeq" id="WP_035057605.1">
    <property type="nucleotide sequence ID" value="NZ_AXCZ01000015.1"/>
</dbReference>
<feature type="non-terminal residue" evidence="2">
    <location>
        <position position="158"/>
    </location>
</feature>
<name>A0A0A0C203_9CELL</name>
<comment type="caution">
    <text evidence="2">The sequence shown here is derived from an EMBL/GenBank/DDBJ whole genome shotgun (WGS) entry which is preliminary data.</text>
</comment>
<dbReference type="GO" id="GO:0005829">
    <property type="term" value="C:cytosol"/>
    <property type="evidence" value="ECO:0007669"/>
    <property type="project" value="TreeGrafter"/>
</dbReference>
<dbReference type="Pfam" id="PF03883">
    <property type="entry name" value="H2O2_YaaD"/>
    <property type="match status" value="1"/>
</dbReference>
<evidence type="ECO:0008006" key="4">
    <source>
        <dbReference type="Google" id="ProtNLM"/>
    </source>
</evidence>
<reference evidence="2 3" key="1">
    <citation type="submission" date="2013-08" db="EMBL/GenBank/DDBJ databases">
        <title>Genome sequencing of Cellulomonas bogoriensis 69B4.</title>
        <authorList>
            <person name="Chen F."/>
            <person name="Li Y."/>
            <person name="Wang G."/>
        </authorList>
    </citation>
    <scope>NUCLEOTIDE SEQUENCE [LARGE SCALE GENOMIC DNA]</scope>
    <source>
        <strain evidence="2 3">69B4</strain>
    </source>
</reference>
<dbReference type="AlphaFoldDB" id="A0A0A0C203"/>
<accession>A0A0A0C203</accession>
<dbReference type="EMBL" id="AXCZ01000015">
    <property type="protein sequence ID" value="KGM14022.1"/>
    <property type="molecule type" value="Genomic_DNA"/>
</dbReference>
<sequence>MLVLLPPSEGKDAPSRGAPLDLDALDHPTLGPPRQEVLDALARASAADDACTVLGVGPTLATEVARNTALRSAPTAPAREVYTGVLYAAAGLSGLDGAAAARAAGTVRTVSALWGLVSPDDRIPAYRLSMGTDLPGPGPLARFWRPHLGDALAGRTGL</sequence>
<keyword evidence="3" id="KW-1185">Reference proteome</keyword>
<protein>
    <recommendedName>
        <fullName evidence="4">Peroxide stress protein YaaA</fullName>
    </recommendedName>
</protein>
<dbReference type="InterPro" id="IPR005583">
    <property type="entry name" value="YaaA"/>
</dbReference>
<proteinExistence type="predicted"/>
<organism evidence="2 3">
    <name type="scientific">Cellulomonas bogoriensis 69B4 = DSM 16987</name>
    <dbReference type="NCBI Taxonomy" id="1386082"/>
    <lineage>
        <taxon>Bacteria</taxon>
        <taxon>Bacillati</taxon>
        <taxon>Actinomycetota</taxon>
        <taxon>Actinomycetes</taxon>
        <taxon>Micrococcales</taxon>
        <taxon>Cellulomonadaceae</taxon>
        <taxon>Cellulomonas</taxon>
    </lineage>
</organism>
<evidence type="ECO:0000256" key="1">
    <source>
        <dbReference type="SAM" id="MobiDB-lite"/>
    </source>
</evidence>
<dbReference type="PANTHER" id="PTHR30283:SF4">
    <property type="entry name" value="PEROXIDE STRESS RESISTANCE PROTEIN YAAA"/>
    <property type="match status" value="1"/>
</dbReference>
<gene>
    <name evidence="2" type="ORF">N869_06080</name>
</gene>
<evidence type="ECO:0000313" key="3">
    <source>
        <dbReference type="Proteomes" id="UP000054314"/>
    </source>
</evidence>
<dbReference type="Proteomes" id="UP000054314">
    <property type="component" value="Unassembled WGS sequence"/>
</dbReference>
<dbReference type="GO" id="GO:0033194">
    <property type="term" value="P:response to hydroperoxide"/>
    <property type="evidence" value="ECO:0007669"/>
    <property type="project" value="TreeGrafter"/>
</dbReference>